<dbReference type="EMBL" id="JAIWYP010000001">
    <property type="protein sequence ID" value="KAH3896412.1"/>
    <property type="molecule type" value="Genomic_DNA"/>
</dbReference>
<gene>
    <name evidence="1" type="ORF">DPMN_020589</name>
</gene>
<reference evidence="1" key="1">
    <citation type="journal article" date="2019" name="bioRxiv">
        <title>The Genome of the Zebra Mussel, Dreissena polymorpha: A Resource for Invasive Species Research.</title>
        <authorList>
            <person name="McCartney M.A."/>
            <person name="Auch B."/>
            <person name="Kono T."/>
            <person name="Mallez S."/>
            <person name="Zhang Y."/>
            <person name="Obille A."/>
            <person name="Becker A."/>
            <person name="Abrahante J.E."/>
            <person name="Garbe J."/>
            <person name="Badalamenti J.P."/>
            <person name="Herman A."/>
            <person name="Mangelson H."/>
            <person name="Liachko I."/>
            <person name="Sullivan S."/>
            <person name="Sone E.D."/>
            <person name="Koren S."/>
            <person name="Silverstein K.A.T."/>
            <person name="Beckman K.B."/>
            <person name="Gohl D.M."/>
        </authorList>
    </citation>
    <scope>NUCLEOTIDE SEQUENCE</scope>
    <source>
        <strain evidence="1">Duluth1</strain>
        <tissue evidence="1">Whole animal</tissue>
    </source>
</reference>
<dbReference type="Proteomes" id="UP000828390">
    <property type="component" value="Unassembled WGS sequence"/>
</dbReference>
<dbReference type="AlphaFoldDB" id="A0A9D4NMU3"/>
<keyword evidence="2" id="KW-1185">Reference proteome</keyword>
<accession>A0A9D4NMU3</accession>
<reference evidence="1" key="2">
    <citation type="submission" date="2020-11" db="EMBL/GenBank/DDBJ databases">
        <authorList>
            <person name="McCartney M.A."/>
            <person name="Auch B."/>
            <person name="Kono T."/>
            <person name="Mallez S."/>
            <person name="Becker A."/>
            <person name="Gohl D.M."/>
            <person name="Silverstein K.A.T."/>
            <person name="Koren S."/>
            <person name="Bechman K.B."/>
            <person name="Herman A."/>
            <person name="Abrahante J.E."/>
            <person name="Garbe J."/>
        </authorList>
    </citation>
    <scope>NUCLEOTIDE SEQUENCE</scope>
    <source>
        <strain evidence="1">Duluth1</strain>
        <tissue evidence="1">Whole animal</tissue>
    </source>
</reference>
<name>A0A9D4NMU3_DREPO</name>
<protein>
    <submittedName>
        <fullName evidence="1">Uncharacterized protein</fullName>
    </submittedName>
</protein>
<sequence length="95" mass="10728">MKENIPAKQYSFIAISCRANKPRGKCSPVFVTYTARKGEADKKTHNDQHFSKEARFAGKQASILVEAVVFHFYSVFYKVTALGIICSQDWGHKLS</sequence>
<proteinExistence type="predicted"/>
<comment type="caution">
    <text evidence="1">The sequence shown here is derived from an EMBL/GenBank/DDBJ whole genome shotgun (WGS) entry which is preliminary data.</text>
</comment>
<evidence type="ECO:0000313" key="1">
    <source>
        <dbReference type="EMBL" id="KAH3896412.1"/>
    </source>
</evidence>
<evidence type="ECO:0000313" key="2">
    <source>
        <dbReference type="Proteomes" id="UP000828390"/>
    </source>
</evidence>
<organism evidence="1 2">
    <name type="scientific">Dreissena polymorpha</name>
    <name type="common">Zebra mussel</name>
    <name type="synonym">Mytilus polymorpha</name>
    <dbReference type="NCBI Taxonomy" id="45954"/>
    <lineage>
        <taxon>Eukaryota</taxon>
        <taxon>Metazoa</taxon>
        <taxon>Spiralia</taxon>
        <taxon>Lophotrochozoa</taxon>
        <taxon>Mollusca</taxon>
        <taxon>Bivalvia</taxon>
        <taxon>Autobranchia</taxon>
        <taxon>Heteroconchia</taxon>
        <taxon>Euheterodonta</taxon>
        <taxon>Imparidentia</taxon>
        <taxon>Neoheterodontei</taxon>
        <taxon>Myida</taxon>
        <taxon>Dreissenoidea</taxon>
        <taxon>Dreissenidae</taxon>
        <taxon>Dreissena</taxon>
    </lineage>
</organism>